<dbReference type="PANTHER" id="PTHR10476">
    <property type="entry name" value="CHARGED MULTIVESICULAR BODY PROTEIN"/>
    <property type="match status" value="1"/>
</dbReference>
<evidence type="ECO:0000313" key="2">
    <source>
        <dbReference type="Proteomes" id="UP000596661"/>
    </source>
</evidence>
<accession>A0A803P2X9</accession>
<keyword evidence="2" id="KW-1185">Reference proteome</keyword>
<dbReference type="Proteomes" id="UP000596661">
    <property type="component" value="Chromosome 2"/>
</dbReference>
<protein>
    <recommendedName>
        <fullName evidence="3">SNF7 family protein</fullName>
    </recommendedName>
</protein>
<sequence>MGEAKKGVTKAMGQVNRQMSLPSLQKIMQEFERQNEKMEFVSDGMADAIDDALEGDEEGEKIGKPDAQQVWNRCQPREPTIMQSYFNVQLVNVPSVTVATPAKAKVCQVDQQQQRGQDGGKRFPSIV</sequence>
<dbReference type="GO" id="GO:0007034">
    <property type="term" value="P:vacuolar transport"/>
    <property type="evidence" value="ECO:0007669"/>
    <property type="project" value="InterPro"/>
</dbReference>
<dbReference type="Gene3D" id="6.10.140.1230">
    <property type="match status" value="1"/>
</dbReference>
<dbReference type="EMBL" id="UZAU01000138">
    <property type="status" value="NOT_ANNOTATED_CDS"/>
    <property type="molecule type" value="Genomic_DNA"/>
</dbReference>
<proteinExistence type="predicted"/>
<evidence type="ECO:0000313" key="1">
    <source>
        <dbReference type="EnsemblPlants" id="cds.evm.model.02.856"/>
    </source>
</evidence>
<reference evidence="1" key="1">
    <citation type="submission" date="2018-11" db="EMBL/GenBank/DDBJ databases">
        <authorList>
            <person name="Grassa J C."/>
        </authorList>
    </citation>
    <scope>NUCLEOTIDE SEQUENCE [LARGE SCALE GENOMIC DNA]</scope>
</reference>
<dbReference type="EnsemblPlants" id="evm.model.02.856">
    <property type="protein sequence ID" value="cds.evm.model.02.856"/>
    <property type="gene ID" value="evm.TU.02.856"/>
</dbReference>
<organism evidence="1 2">
    <name type="scientific">Cannabis sativa</name>
    <name type="common">Hemp</name>
    <name type="synonym">Marijuana</name>
    <dbReference type="NCBI Taxonomy" id="3483"/>
    <lineage>
        <taxon>Eukaryota</taxon>
        <taxon>Viridiplantae</taxon>
        <taxon>Streptophyta</taxon>
        <taxon>Embryophyta</taxon>
        <taxon>Tracheophyta</taxon>
        <taxon>Spermatophyta</taxon>
        <taxon>Magnoliopsida</taxon>
        <taxon>eudicotyledons</taxon>
        <taxon>Gunneridae</taxon>
        <taxon>Pentapetalae</taxon>
        <taxon>rosids</taxon>
        <taxon>fabids</taxon>
        <taxon>Rosales</taxon>
        <taxon>Cannabaceae</taxon>
        <taxon>Cannabis</taxon>
    </lineage>
</organism>
<dbReference type="AlphaFoldDB" id="A0A803P2X9"/>
<dbReference type="InterPro" id="IPR005024">
    <property type="entry name" value="Snf7_fam"/>
</dbReference>
<dbReference type="Gramene" id="evm.model.02.856">
    <property type="protein sequence ID" value="cds.evm.model.02.856"/>
    <property type="gene ID" value="evm.TU.02.856"/>
</dbReference>
<dbReference type="Pfam" id="PF03357">
    <property type="entry name" value="Snf7"/>
    <property type="match status" value="1"/>
</dbReference>
<evidence type="ECO:0008006" key="3">
    <source>
        <dbReference type="Google" id="ProtNLM"/>
    </source>
</evidence>
<reference evidence="1" key="2">
    <citation type="submission" date="2021-03" db="UniProtKB">
        <authorList>
            <consortium name="EnsemblPlants"/>
        </authorList>
    </citation>
    <scope>IDENTIFICATION</scope>
</reference>
<name>A0A803P2X9_CANSA</name>